<dbReference type="AlphaFoldDB" id="A0A934J752"/>
<keyword evidence="2" id="KW-1185">Reference proteome</keyword>
<evidence type="ECO:0000313" key="2">
    <source>
        <dbReference type="Proteomes" id="UP000640274"/>
    </source>
</evidence>
<dbReference type="PANTHER" id="PTHR30348">
    <property type="entry name" value="UNCHARACTERIZED PROTEIN YECE"/>
    <property type="match status" value="1"/>
</dbReference>
<comment type="caution">
    <text evidence="1">The sequence shown here is derived from an EMBL/GenBank/DDBJ whole genome shotgun (WGS) entry which is preliminary data.</text>
</comment>
<proteinExistence type="predicted"/>
<name>A0A934J752_9BACL</name>
<dbReference type="Gene3D" id="3.20.20.410">
    <property type="entry name" value="Protein of unknown function UPF0759"/>
    <property type="match status" value="1"/>
</dbReference>
<dbReference type="PANTHER" id="PTHR30348:SF13">
    <property type="entry name" value="UPF0759 PROTEIN YUNF"/>
    <property type="match status" value="1"/>
</dbReference>
<dbReference type="Proteomes" id="UP000640274">
    <property type="component" value="Unassembled WGS sequence"/>
</dbReference>
<accession>A0A934J752</accession>
<gene>
    <name evidence="1" type="ORF">JFN88_09930</name>
</gene>
<dbReference type="SUPFAM" id="SSF117396">
    <property type="entry name" value="TM1631-like"/>
    <property type="match status" value="1"/>
</dbReference>
<protein>
    <submittedName>
        <fullName evidence="1">DUF72 domain-containing protein</fullName>
    </submittedName>
</protein>
<dbReference type="Pfam" id="PF01904">
    <property type="entry name" value="DUF72"/>
    <property type="match status" value="1"/>
</dbReference>
<dbReference type="InterPro" id="IPR036520">
    <property type="entry name" value="UPF0759_sf"/>
</dbReference>
<dbReference type="RefSeq" id="WP_199019168.1">
    <property type="nucleotide sequence ID" value="NZ_JAELUP010000035.1"/>
</dbReference>
<sequence length="291" mass="33682">MIQIGLTGWGDHTSLYPDREAAANKLKTYNEWFETVEVDSMFYAVQPQKNMQKWTDDTSASFRFLVKAYQGMTGHSRGKIPFDSEEAMYEAFHLSLQPMLDAGKLNAVLFQYPPWFDCKRENVNVLREAKRRMGDVPCALEFRHRSWFEPQMRERTLKFMRDEGWIHSICDEPQVGTGCVPIVEEATHAELTVVRFHGRNEKGWQSSGQPNWREVRYLYRYNEAELTEWAQRLERLKEKSGKLCVIFNNNSGGDAADNGKQLMAMLGQMPPRGSFAPVLPGQEKPEQLNLF</sequence>
<dbReference type="InterPro" id="IPR002763">
    <property type="entry name" value="DUF72"/>
</dbReference>
<evidence type="ECO:0000313" key="1">
    <source>
        <dbReference type="EMBL" id="MBJ6361612.1"/>
    </source>
</evidence>
<organism evidence="1 2">
    <name type="scientific">Paenibacillus roseus</name>
    <dbReference type="NCBI Taxonomy" id="2798579"/>
    <lineage>
        <taxon>Bacteria</taxon>
        <taxon>Bacillati</taxon>
        <taxon>Bacillota</taxon>
        <taxon>Bacilli</taxon>
        <taxon>Bacillales</taxon>
        <taxon>Paenibacillaceae</taxon>
        <taxon>Paenibacillus</taxon>
    </lineage>
</organism>
<dbReference type="EMBL" id="JAELUP010000035">
    <property type="protein sequence ID" value="MBJ6361612.1"/>
    <property type="molecule type" value="Genomic_DNA"/>
</dbReference>
<reference evidence="1" key="1">
    <citation type="submission" date="2020-12" db="EMBL/GenBank/DDBJ databases">
        <authorList>
            <person name="Huq M.A."/>
        </authorList>
    </citation>
    <scope>NUCLEOTIDE SEQUENCE</scope>
    <source>
        <strain evidence="1">MAHUQ-46</strain>
    </source>
</reference>